<dbReference type="Pfam" id="PF00078">
    <property type="entry name" value="RVT_1"/>
    <property type="match status" value="1"/>
</dbReference>
<protein>
    <recommendedName>
        <fullName evidence="1">Reverse transcriptase domain-containing protein</fullName>
    </recommendedName>
</protein>
<dbReference type="CDD" id="cd01647">
    <property type="entry name" value="RT_LTR"/>
    <property type="match status" value="1"/>
</dbReference>
<reference evidence="2" key="1">
    <citation type="submission" date="2022-11" db="EMBL/GenBank/DDBJ databases">
        <title>Genome Sequence of Cubamyces cubensis.</title>
        <authorList>
            <person name="Buettner E."/>
        </authorList>
    </citation>
    <scope>NUCLEOTIDE SEQUENCE</scope>
    <source>
        <strain evidence="2">MPL-01</strain>
    </source>
</reference>
<feature type="domain" description="Reverse transcriptase" evidence="1">
    <location>
        <begin position="81"/>
        <end position="268"/>
    </location>
</feature>
<accession>A0AAD7THV0</accession>
<dbReference type="PANTHER" id="PTHR24559:SF440">
    <property type="entry name" value="RIBONUCLEASE H"/>
    <property type="match status" value="1"/>
</dbReference>
<sequence>MAIQYQLELALAGMVDGVTTLTILDSHDQRIHSGSSARPGYPLPIPQNLYSTRTLGDLLARRNTLSKLELDTLREYIDENLRSGFIRPSNSPCGAPVLFVKKKDGSLRLCVDYRGLNKITRKDRYPLPLVSDLLDAPRKARIYTKIDLRHAYNLVRIAPGDERKTAFRTRYGSFKWLVMPFGLSNAPAAFQRFVNDIFADMLDVCVIVYLDDILIYSDNPEQHRKHVKEASYELYDLVWAILPSLYYTNMADSRILATVLKDRNGLVLSRTL</sequence>
<dbReference type="Gene3D" id="3.10.10.10">
    <property type="entry name" value="HIV Type 1 Reverse Transcriptase, subunit A, domain 1"/>
    <property type="match status" value="1"/>
</dbReference>
<evidence type="ECO:0000313" key="3">
    <source>
        <dbReference type="Proteomes" id="UP001215151"/>
    </source>
</evidence>
<dbReference type="SUPFAM" id="SSF56672">
    <property type="entry name" value="DNA/RNA polymerases"/>
    <property type="match status" value="1"/>
</dbReference>
<dbReference type="InterPro" id="IPR043128">
    <property type="entry name" value="Rev_trsase/Diguanyl_cyclase"/>
</dbReference>
<proteinExistence type="predicted"/>
<dbReference type="InterPro" id="IPR000477">
    <property type="entry name" value="RT_dom"/>
</dbReference>
<name>A0AAD7THV0_9APHY</name>
<dbReference type="InterPro" id="IPR053134">
    <property type="entry name" value="RNA-dir_DNA_polymerase"/>
</dbReference>
<evidence type="ECO:0000313" key="2">
    <source>
        <dbReference type="EMBL" id="KAJ8457717.1"/>
    </source>
</evidence>
<keyword evidence="3" id="KW-1185">Reference proteome</keyword>
<dbReference type="Gene3D" id="3.30.70.270">
    <property type="match status" value="1"/>
</dbReference>
<dbReference type="InterPro" id="IPR043502">
    <property type="entry name" value="DNA/RNA_pol_sf"/>
</dbReference>
<organism evidence="2 3">
    <name type="scientific">Trametes cubensis</name>
    <dbReference type="NCBI Taxonomy" id="1111947"/>
    <lineage>
        <taxon>Eukaryota</taxon>
        <taxon>Fungi</taxon>
        <taxon>Dikarya</taxon>
        <taxon>Basidiomycota</taxon>
        <taxon>Agaricomycotina</taxon>
        <taxon>Agaricomycetes</taxon>
        <taxon>Polyporales</taxon>
        <taxon>Polyporaceae</taxon>
        <taxon>Trametes</taxon>
    </lineage>
</organism>
<comment type="caution">
    <text evidence="2">The sequence shown here is derived from an EMBL/GenBank/DDBJ whole genome shotgun (WGS) entry which is preliminary data.</text>
</comment>
<dbReference type="AlphaFoldDB" id="A0AAD7THV0"/>
<dbReference type="PROSITE" id="PS50878">
    <property type="entry name" value="RT_POL"/>
    <property type="match status" value="1"/>
</dbReference>
<dbReference type="Proteomes" id="UP001215151">
    <property type="component" value="Unassembled WGS sequence"/>
</dbReference>
<dbReference type="PANTHER" id="PTHR24559">
    <property type="entry name" value="TRANSPOSON TY3-I GAG-POL POLYPROTEIN"/>
    <property type="match status" value="1"/>
</dbReference>
<dbReference type="EMBL" id="JAPEVG010000532">
    <property type="protein sequence ID" value="KAJ8457717.1"/>
    <property type="molecule type" value="Genomic_DNA"/>
</dbReference>
<evidence type="ECO:0000259" key="1">
    <source>
        <dbReference type="PROSITE" id="PS50878"/>
    </source>
</evidence>
<gene>
    <name evidence="2" type="ORF">ONZ51_g11357</name>
</gene>